<accession>A0A448ZQ94</accession>
<dbReference type="Gene3D" id="3.90.1410.10">
    <property type="entry name" value="set domain protein methyltransferase, domain 1"/>
    <property type="match status" value="1"/>
</dbReference>
<dbReference type="OrthoDB" id="42873at2759"/>
<feature type="signal peptide" evidence="5">
    <location>
        <begin position="1"/>
        <end position="47"/>
    </location>
</feature>
<keyword evidence="8" id="KW-1185">Reference proteome</keyword>
<evidence type="ECO:0000313" key="7">
    <source>
        <dbReference type="EMBL" id="VEU44207.1"/>
    </source>
</evidence>
<evidence type="ECO:0000256" key="5">
    <source>
        <dbReference type="SAM" id="SignalP"/>
    </source>
</evidence>
<evidence type="ECO:0000256" key="2">
    <source>
        <dbReference type="ARBA" id="ARBA00022679"/>
    </source>
</evidence>
<name>A0A448ZQ94_9STRA</name>
<gene>
    <name evidence="7" type="ORF">PSNMU_V1.4_AUG-EV-PASAV3_0112870</name>
</gene>
<feature type="domain" description="PABS" evidence="6">
    <location>
        <begin position="590"/>
        <end position="692"/>
    </location>
</feature>
<keyword evidence="3 4" id="KW-0620">Polyamine biosynthesis</keyword>
<dbReference type="PANTHER" id="PTHR43317:SF1">
    <property type="entry name" value="THERMOSPERMINE SYNTHASE ACAULIS5"/>
    <property type="match status" value="1"/>
</dbReference>
<dbReference type="Gene3D" id="3.40.50.150">
    <property type="entry name" value="Vaccinia Virus protein VP39"/>
    <property type="match status" value="1"/>
</dbReference>
<dbReference type="GO" id="GO:0010487">
    <property type="term" value="F:thermospermine synthase activity"/>
    <property type="evidence" value="ECO:0007669"/>
    <property type="project" value="TreeGrafter"/>
</dbReference>
<dbReference type="InterPro" id="IPR029063">
    <property type="entry name" value="SAM-dependent_MTases_sf"/>
</dbReference>
<keyword evidence="2 4" id="KW-0808">Transferase</keyword>
<organism evidence="7 8">
    <name type="scientific">Pseudo-nitzschia multistriata</name>
    <dbReference type="NCBI Taxonomy" id="183589"/>
    <lineage>
        <taxon>Eukaryota</taxon>
        <taxon>Sar</taxon>
        <taxon>Stramenopiles</taxon>
        <taxon>Ochrophyta</taxon>
        <taxon>Bacillariophyta</taxon>
        <taxon>Bacillariophyceae</taxon>
        <taxon>Bacillariophycidae</taxon>
        <taxon>Bacillariales</taxon>
        <taxon>Bacillariaceae</taxon>
        <taxon>Pseudo-nitzschia</taxon>
    </lineage>
</organism>
<protein>
    <recommendedName>
        <fullName evidence="6">PABS domain-containing protein</fullName>
    </recommendedName>
</protein>
<feature type="active site" description="Proton acceptor" evidence="4">
    <location>
        <position position="687"/>
    </location>
</feature>
<evidence type="ECO:0000256" key="1">
    <source>
        <dbReference type="ARBA" id="ARBA00007867"/>
    </source>
</evidence>
<evidence type="ECO:0000256" key="4">
    <source>
        <dbReference type="PROSITE-ProRule" id="PRU00354"/>
    </source>
</evidence>
<proteinExistence type="inferred from homology"/>
<reference evidence="7 8" key="1">
    <citation type="submission" date="2019-01" db="EMBL/GenBank/DDBJ databases">
        <authorList>
            <person name="Ferrante I. M."/>
        </authorList>
    </citation>
    <scope>NUCLEOTIDE SEQUENCE [LARGE SCALE GENOMIC DNA]</scope>
    <source>
        <strain evidence="7 8">B856</strain>
    </source>
</reference>
<keyword evidence="5" id="KW-0732">Signal</keyword>
<dbReference type="SUPFAM" id="SSF53335">
    <property type="entry name" value="S-adenosyl-L-methionine-dependent methyltransferases"/>
    <property type="match status" value="1"/>
</dbReference>
<dbReference type="Pfam" id="PF01564">
    <property type="entry name" value="Spermine_synth"/>
    <property type="match status" value="1"/>
</dbReference>
<dbReference type="GO" id="GO:0006596">
    <property type="term" value="P:polyamine biosynthetic process"/>
    <property type="evidence" value="ECO:0007669"/>
    <property type="project" value="UniProtKB-UniRule"/>
</dbReference>
<dbReference type="SUPFAM" id="SSF82199">
    <property type="entry name" value="SET domain"/>
    <property type="match status" value="1"/>
</dbReference>
<evidence type="ECO:0000256" key="3">
    <source>
        <dbReference type="ARBA" id="ARBA00023115"/>
    </source>
</evidence>
<dbReference type="InterPro" id="IPR046341">
    <property type="entry name" value="SET_dom_sf"/>
</dbReference>
<dbReference type="PANTHER" id="PTHR43317">
    <property type="entry name" value="THERMOSPERMINE SYNTHASE ACAULIS5"/>
    <property type="match status" value="1"/>
</dbReference>
<dbReference type="Proteomes" id="UP000291116">
    <property type="component" value="Unassembled WGS sequence"/>
</dbReference>
<feature type="chain" id="PRO_5019048550" description="PABS domain-containing protein" evidence="5">
    <location>
        <begin position="48"/>
        <end position="1539"/>
    </location>
</feature>
<dbReference type="EMBL" id="CAACVS010000627">
    <property type="protein sequence ID" value="VEU44207.1"/>
    <property type="molecule type" value="Genomic_DNA"/>
</dbReference>
<dbReference type="PROSITE" id="PS51006">
    <property type="entry name" value="PABS_2"/>
    <property type="match status" value="1"/>
</dbReference>
<sequence length="1539" mass="173320">MKVASTTASRRTRYSSSSIGRGRIWSVSNAVALWSAIALLLAGSSAGEQTCPEGSEEGSCAWDSLSALSPEQALVEWIGSMEQGSVASEKFRIERKEYAATRKPSDAVSEDNRSTSNKFEIQPRFEFYATEDIPSGTVLMEIPESAIVGNILNPSKTVSRLLEPKKGTKNHIPTCMLVESLVNEREKGADSPVHPYLEYIFGPGNPEGKQPSAWSEKGKFVFWGMMGQEGAIFKPNRYNDKHKHSSICGTYKRYSPVPRTIPISSHDKVKDNRENLENAAYSYVAKNAWGVDLIPLFDMIPHRNGFWKNVEAKFVEVESGETVEVRARDYRFEALVHNRTADGDDPSTKSYKLVVYADRDIQEGEPLHVSYNQCKHLGCEKLHYRYTAGNFMADGGFVEDYPRRWSLEVDPYESEVDPDSLLLIFDIDVDRKTGEKKFSMIQKTSEDEKLYEVNVIAAAIDRWNALEEEVKHHVVDLDSLERSGIEEFHSAYQEAFKMLWSHRNDPVVNQESNEKQYDDLDQPAGPGVHFRGEYMPCAEGEIVDGGNLLPDATVNGFYQVLQYLYEDEIDNTYIKMQGWLHSASNFRAHYHESAIHVPLQYVKDVKRVAYIGGGDNMVLEELLKYPNIELIVGMELDQQACRSSMKYFGTTPAYYDPRVEWWYGNAAKTLRIIPDDYFGSFDLVLVDLLNDVSEAIKVAVDLSLLEISPLLMKQDGGVISRNEDYVDRSAASLNMAQRVIAYEYWDVPRLCETSISIGSNSVDFAKGERYNHGVDPKLRLKSFDTMAHDGWSAYHDHSRPLDPEGNETAWTSFDPYVCDKIHRSLPGHKQEIGMGGGHLLVIEAENVTMTLDGDNSMSELQTKITDVAKRNGLSVVDSFHADSDPSASFLILDEGYIKARVYPEAQYVAFDLMMWGTSVALDKSNAIQEDLIAALGGGTHEGSTSSFRVTASGMATAEEIGETNGLVGVALDYYCSSGSDSTKDDDKVVEDGIQQEETFSESIIITEILGQPFDEDRIPSFAVFCGKEDAEECSSYNSIANKDGMNFYPVSSCGSFQDMPACQSATEKRLVDIVSENKKLDGVVLDRSLSLDMGKIIHKVFNNTLNQDKLLESTFVFLTPVPTGESWRKILLDRFRSEIIIVSPIMKADIDLYTEERSEEWSIVWARHHNFFHSLETSLATIEEKLGLTTTTKRVLPGAKPLKFDWNPRIINDSDYYNPERKEQWLSQRPVGYQYFVQMELATAKAPVEVNEIVYVATRDYSAVSDGFKEDFVKATVLEVEDDKYVIEMMTEDMHNGTIRTYKPHNGPVGREMIRKISSNEGDRKYTVGDIVLVQQKDKDTGKYIPIEFYSAYVTGLTEAGIATRPHNPDADVAMLANVPHEFVMVYAESPEFSTDHDVSFSREILEEAFKKSAVVMGLTDEGDAATNTFEIGKGIVVTLLSSIGSFAMKWDGLYGIELNIFTHNNFGESLKEIESQFMEQFKHLAIVAKDSFPRGYGKVVNFEHEIERYDPHWIDDEPSEVEDGVLYEYLDDDEYIEE</sequence>
<evidence type="ECO:0000259" key="6">
    <source>
        <dbReference type="PROSITE" id="PS51006"/>
    </source>
</evidence>
<dbReference type="InterPro" id="IPR030374">
    <property type="entry name" value="PABS"/>
</dbReference>
<comment type="similarity">
    <text evidence="1">Belongs to the spermidine/spermine synthase family.</text>
</comment>
<evidence type="ECO:0000313" key="8">
    <source>
        <dbReference type="Proteomes" id="UP000291116"/>
    </source>
</evidence>